<keyword evidence="2" id="KW-1133">Transmembrane helix</keyword>
<feature type="domain" description="PPIase cyclophilin-type" evidence="3">
    <location>
        <begin position="88"/>
        <end position="240"/>
    </location>
</feature>
<dbReference type="PRINTS" id="PR00153">
    <property type="entry name" value="CSAPPISMRASE"/>
</dbReference>
<comment type="function">
    <text evidence="1">PPIases accelerate the folding of proteins. It catalyzes the cis-trans isomerization of proline imidic peptide bonds in oligopeptides.</text>
</comment>
<name>A0ABQ8DG47_BRANA</name>
<gene>
    <name evidence="4" type="ORF">HID58_020014</name>
</gene>
<keyword evidence="2" id="KW-0812">Transmembrane</keyword>
<comment type="similarity">
    <text evidence="1">Belongs to the cyclophilin-type PPIase family.</text>
</comment>
<evidence type="ECO:0000259" key="3">
    <source>
        <dbReference type="PROSITE" id="PS50072"/>
    </source>
</evidence>
<evidence type="ECO:0000313" key="5">
    <source>
        <dbReference type="Proteomes" id="UP000824890"/>
    </source>
</evidence>
<keyword evidence="1" id="KW-0697">Rotamase</keyword>
<dbReference type="Pfam" id="PF00160">
    <property type="entry name" value="Pro_isomerase"/>
    <property type="match status" value="1"/>
</dbReference>
<keyword evidence="5" id="KW-1185">Reference proteome</keyword>
<comment type="caution">
    <text evidence="4">The sequence shown here is derived from an EMBL/GenBank/DDBJ whole genome shotgun (WGS) entry which is preliminary data.</text>
</comment>
<proteinExistence type="inferred from homology"/>
<accession>A0ABQ8DG47</accession>
<dbReference type="Proteomes" id="UP000824890">
    <property type="component" value="Unassembled WGS sequence"/>
</dbReference>
<keyword evidence="1" id="KW-0413">Isomerase</keyword>
<dbReference type="EMBL" id="JAGKQM010000005">
    <property type="protein sequence ID" value="KAH0927758.1"/>
    <property type="molecule type" value="Genomic_DNA"/>
</dbReference>
<evidence type="ECO:0000256" key="2">
    <source>
        <dbReference type="SAM" id="Phobius"/>
    </source>
</evidence>
<reference evidence="4 5" key="1">
    <citation type="submission" date="2021-05" db="EMBL/GenBank/DDBJ databases">
        <title>Genome Assembly of Synthetic Allotetraploid Brassica napus Reveals Homoeologous Exchanges between Subgenomes.</title>
        <authorList>
            <person name="Davis J.T."/>
        </authorList>
    </citation>
    <scope>NUCLEOTIDE SEQUENCE [LARGE SCALE GENOMIC DNA]</scope>
    <source>
        <strain evidence="5">cv. Da-Ae</strain>
        <tissue evidence="4">Seedling</tissue>
    </source>
</reference>
<dbReference type="PANTHER" id="PTHR47269">
    <property type="entry name" value="PEPTIDYL-PROLYL CIS-TRANS ISOMERASE CYP21-4"/>
    <property type="match status" value="1"/>
</dbReference>
<protein>
    <recommendedName>
        <fullName evidence="1">Peptidyl-prolyl cis-trans isomerase</fullName>
        <shortName evidence="1">PPIase</shortName>
        <ecNumber evidence="1">5.2.1.8</ecNumber>
    </recommendedName>
</protein>
<organism evidence="4 5">
    <name type="scientific">Brassica napus</name>
    <name type="common">Rape</name>
    <dbReference type="NCBI Taxonomy" id="3708"/>
    <lineage>
        <taxon>Eukaryota</taxon>
        <taxon>Viridiplantae</taxon>
        <taxon>Streptophyta</taxon>
        <taxon>Embryophyta</taxon>
        <taxon>Tracheophyta</taxon>
        <taxon>Spermatophyta</taxon>
        <taxon>Magnoliopsida</taxon>
        <taxon>eudicotyledons</taxon>
        <taxon>Gunneridae</taxon>
        <taxon>Pentapetalae</taxon>
        <taxon>rosids</taxon>
        <taxon>malvids</taxon>
        <taxon>Brassicales</taxon>
        <taxon>Brassicaceae</taxon>
        <taxon>Brassiceae</taxon>
        <taxon>Brassica</taxon>
    </lineage>
</organism>
<dbReference type="Gene3D" id="2.40.100.10">
    <property type="entry name" value="Cyclophilin-like"/>
    <property type="match status" value="1"/>
</dbReference>
<evidence type="ECO:0000256" key="1">
    <source>
        <dbReference type="RuleBase" id="RU363019"/>
    </source>
</evidence>
<dbReference type="PANTHER" id="PTHR47269:SF1">
    <property type="entry name" value="PEPTIDYL-PROLYL CIS-TRANS ISOMERASE CYP21-4"/>
    <property type="match status" value="1"/>
</dbReference>
<dbReference type="SUPFAM" id="SSF50891">
    <property type="entry name" value="Cyclophilin-like"/>
    <property type="match status" value="1"/>
</dbReference>
<dbReference type="EC" id="5.2.1.8" evidence="1"/>
<keyword evidence="2" id="KW-0472">Membrane</keyword>
<evidence type="ECO:0000313" key="4">
    <source>
        <dbReference type="EMBL" id="KAH0927758.1"/>
    </source>
</evidence>
<sequence length="244" mass="27382">MARIKPQALLNQSKKKKGPSRISISTIVVCNLVVAVVVLSLVTTYRHWSQRSRNTLETQSHSFEDTNAVSQQKNYDLPGYADINTSKGLIAVELFKDASPEAVDKFLDLWTVTSTLIGFDQKDHFKGMPFHRVIKNYLVQAGHSSSSIPIEEWTAKGKLRGRLDTSPKHEAFMLGTPKNKGNNKDFELLITTAPIPDLNDQLIVFGRVLKGEDVVQEIEEVDTDEHFQPKSQIGIISIVLKREL</sequence>
<dbReference type="InterPro" id="IPR029000">
    <property type="entry name" value="Cyclophilin-like_dom_sf"/>
</dbReference>
<feature type="transmembrane region" description="Helical" evidence="2">
    <location>
        <begin position="21"/>
        <end position="42"/>
    </location>
</feature>
<comment type="catalytic activity">
    <reaction evidence="1">
        <text>[protein]-peptidylproline (omega=180) = [protein]-peptidylproline (omega=0)</text>
        <dbReference type="Rhea" id="RHEA:16237"/>
        <dbReference type="Rhea" id="RHEA-COMP:10747"/>
        <dbReference type="Rhea" id="RHEA-COMP:10748"/>
        <dbReference type="ChEBI" id="CHEBI:83833"/>
        <dbReference type="ChEBI" id="CHEBI:83834"/>
        <dbReference type="EC" id="5.2.1.8"/>
    </reaction>
</comment>
<dbReference type="PROSITE" id="PS50072">
    <property type="entry name" value="CSA_PPIASE_2"/>
    <property type="match status" value="1"/>
</dbReference>
<dbReference type="InterPro" id="IPR002130">
    <property type="entry name" value="Cyclophilin-type_PPIase_dom"/>
</dbReference>